<protein>
    <recommendedName>
        <fullName evidence="7">ABC transporter domain-containing protein</fullName>
    </recommendedName>
</protein>
<sequence length="336" mass="36643">MTEPLLSVRDLRVTFGTRDGDVCAVQGVSFDVHEGETIAIVGESGSGKSVTANSLMRLNFGSDVRIEGQIFLNGRDILAMNEEEVRRLRGNEMAMIFQDPLTALNPFYTVGNQIAEAYAIHHPNTSKRDLREIALQSLQKVGIPEPSKRIDQYPHEFSGGMRQRIVIAIALVNSPKLLIADEPTTALDVTVQAQILDLIAEMQQEHGSAVILITHDLGVVAEITKRVQVMYAGRLVESASVSDAFGAPSHPYTLGLLNSVKSLDSDRHTRLEPIPGSPPSLIDLPAGCPFHPRCRFAESLNGRCVSELPELKAVGNSWSACHLPVEVLSMSMKDSQ</sequence>
<dbReference type="SUPFAM" id="SSF52540">
    <property type="entry name" value="P-loop containing nucleoside triphosphate hydrolases"/>
    <property type="match status" value="1"/>
</dbReference>
<keyword evidence="5" id="KW-0067">ATP-binding</keyword>
<dbReference type="CDD" id="cd03257">
    <property type="entry name" value="ABC_NikE_OppD_transporters"/>
    <property type="match status" value="1"/>
</dbReference>
<evidence type="ECO:0000256" key="1">
    <source>
        <dbReference type="ARBA" id="ARBA00004202"/>
    </source>
</evidence>
<organism evidence="8">
    <name type="scientific">freshwater metagenome</name>
    <dbReference type="NCBI Taxonomy" id="449393"/>
    <lineage>
        <taxon>unclassified sequences</taxon>
        <taxon>metagenomes</taxon>
        <taxon>ecological metagenomes</taxon>
    </lineage>
</organism>
<comment type="caution">
    <text evidence="8">The sequence shown here is derived from an EMBL/GenBank/DDBJ whole genome shotgun (WGS) entry which is preliminary data.</text>
</comment>
<dbReference type="PANTHER" id="PTHR43297">
    <property type="entry name" value="OLIGOPEPTIDE TRANSPORT ATP-BINDING PROTEIN APPD"/>
    <property type="match status" value="1"/>
</dbReference>
<evidence type="ECO:0000256" key="2">
    <source>
        <dbReference type="ARBA" id="ARBA00022448"/>
    </source>
</evidence>
<dbReference type="Pfam" id="PF00005">
    <property type="entry name" value="ABC_tran"/>
    <property type="match status" value="1"/>
</dbReference>
<dbReference type="GO" id="GO:0005886">
    <property type="term" value="C:plasma membrane"/>
    <property type="evidence" value="ECO:0007669"/>
    <property type="project" value="UniProtKB-SubCell"/>
</dbReference>
<dbReference type="SMART" id="SM00382">
    <property type="entry name" value="AAA"/>
    <property type="match status" value="1"/>
</dbReference>
<keyword evidence="3" id="KW-1003">Cell membrane</keyword>
<dbReference type="GO" id="GO:0015833">
    <property type="term" value="P:peptide transport"/>
    <property type="evidence" value="ECO:0007669"/>
    <property type="project" value="InterPro"/>
</dbReference>
<dbReference type="InterPro" id="IPR013563">
    <property type="entry name" value="Oligopep_ABC_C"/>
</dbReference>
<evidence type="ECO:0000256" key="5">
    <source>
        <dbReference type="ARBA" id="ARBA00022840"/>
    </source>
</evidence>
<dbReference type="EMBL" id="JNSL01000025">
    <property type="protein sequence ID" value="KGA20001.1"/>
    <property type="molecule type" value="Genomic_DNA"/>
</dbReference>
<proteinExistence type="predicted"/>
<evidence type="ECO:0000256" key="4">
    <source>
        <dbReference type="ARBA" id="ARBA00022741"/>
    </source>
</evidence>
<dbReference type="InterPro" id="IPR050388">
    <property type="entry name" value="ABC_Ni/Peptide_Import"/>
</dbReference>
<dbReference type="InterPro" id="IPR003593">
    <property type="entry name" value="AAA+_ATPase"/>
</dbReference>
<feature type="domain" description="ABC transporter" evidence="7">
    <location>
        <begin position="8"/>
        <end position="257"/>
    </location>
</feature>
<keyword evidence="4" id="KW-0547">Nucleotide-binding</keyword>
<dbReference type="InterPro" id="IPR017871">
    <property type="entry name" value="ABC_transporter-like_CS"/>
</dbReference>
<dbReference type="PROSITE" id="PS50893">
    <property type="entry name" value="ABC_TRANSPORTER_2"/>
    <property type="match status" value="1"/>
</dbReference>
<evidence type="ECO:0000256" key="3">
    <source>
        <dbReference type="ARBA" id="ARBA00022475"/>
    </source>
</evidence>
<name>A0A094QZH3_9ZZZZ</name>
<dbReference type="Pfam" id="PF08352">
    <property type="entry name" value="oligo_HPY"/>
    <property type="match status" value="1"/>
</dbReference>
<dbReference type="AlphaFoldDB" id="A0A094QZH3"/>
<evidence type="ECO:0000259" key="7">
    <source>
        <dbReference type="PROSITE" id="PS50893"/>
    </source>
</evidence>
<dbReference type="InterPro" id="IPR027417">
    <property type="entry name" value="P-loop_NTPase"/>
</dbReference>
<gene>
    <name evidence="8" type="ORF">GM51_5825</name>
</gene>
<dbReference type="Gene3D" id="3.40.50.300">
    <property type="entry name" value="P-loop containing nucleotide triphosphate hydrolases"/>
    <property type="match status" value="1"/>
</dbReference>
<dbReference type="InterPro" id="IPR003439">
    <property type="entry name" value="ABC_transporter-like_ATP-bd"/>
</dbReference>
<dbReference type="PROSITE" id="PS00211">
    <property type="entry name" value="ABC_TRANSPORTER_1"/>
    <property type="match status" value="1"/>
</dbReference>
<keyword evidence="2" id="KW-0813">Transport</keyword>
<dbReference type="GO" id="GO:0005524">
    <property type="term" value="F:ATP binding"/>
    <property type="evidence" value="ECO:0007669"/>
    <property type="project" value="UniProtKB-KW"/>
</dbReference>
<evidence type="ECO:0000313" key="8">
    <source>
        <dbReference type="EMBL" id="KGA20001.1"/>
    </source>
</evidence>
<comment type="subcellular location">
    <subcellularLocation>
        <location evidence="1">Cell membrane</location>
        <topology evidence="1">Peripheral membrane protein</topology>
    </subcellularLocation>
</comment>
<dbReference type="GO" id="GO:0016887">
    <property type="term" value="F:ATP hydrolysis activity"/>
    <property type="evidence" value="ECO:0007669"/>
    <property type="project" value="InterPro"/>
</dbReference>
<dbReference type="NCBIfam" id="TIGR01727">
    <property type="entry name" value="oligo_HPY"/>
    <property type="match status" value="1"/>
</dbReference>
<dbReference type="PANTHER" id="PTHR43297:SF2">
    <property type="entry name" value="DIPEPTIDE TRANSPORT ATP-BINDING PROTEIN DPPD"/>
    <property type="match status" value="1"/>
</dbReference>
<reference evidence="8" key="1">
    <citation type="submission" date="2014-06" db="EMBL/GenBank/DDBJ databases">
        <title>Key roles for freshwater Actinobacteria revealed by deep metagenomic sequencing.</title>
        <authorList>
            <person name="Ghai R."/>
            <person name="Mizuno C.M."/>
            <person name="Picazo A."/>
            <person name="Camacho A."/>
            <person name="Rodriguez-Valera F."/>
        </authorList>
    </citation>
    <scope>NUCLEOTIDE SEQUENCE</scope>
</reference>
<dbReference type="FunFam" id="3.40.50.300:FF:000016">
    <property type="entry name" value="Oligopeptide ABC transporter ATP-binding component"/>
    <property type="match status" value="1"/>
</dbReference>
<evidence type="ECO:0000256" key="6">
    <source>
        <dbReference type="ARBA" id="ARBA00023136"/>
    </source>
</evidence>
<accession>A0A094QZH3</accession>
<keyword evidence="6" id="KW-0472">Membrane</keyword>